<feature type="compositionally biased region" description="Polar residues" evidence="1">
    <location>
        <begin position="1"/>
        <end position="14"/>
    </location>
</feature>
<keyword evidence="3" id="KW-1185">Reference proteome</keyword>
<reference evidence="2" key="1">
    <citation type="submission" date="2020-07" db="EMBL/GenBank/DDBJ databases">
        <authorList>
            <person name="Nieuwenhuis M."/>
            <person name="Van De Peppel L.J.J."/>
        </authorList>
    </citation>
    <scope>NUCLEOTIDE SEQUENCE</scope>
    <source>
        <strain evidence="2">AP01</strain>
        <tissue evidence="2">Mycelium</tissue>
    </source>
</reference>
<protein>
    <recommendedName>
        <fullName evidence="4">Myb-like domain-containing protein</fullName>
    </recommendedName>
</protein>
<evidence type="ECO:0000313" key="3">
    <source>
        <dbReference type="Proteomes" id="UP000775547"/>
    </source>
</evidence>
<sequence length="96" mass="10673">MAPTSGNKENTDTQTPSKPTKKVPKVKKLDKKKSTHGPRAKWTSADDATLIDRLKDQQAKGTQADNNWKAVVWTEAEKALAGSEEKTNSRSRYSMK</sequence>
<proteinExistence type="predicted"/>
<dbReference type="OrthoDB" id="3366674at2759"/>
<dbReference type="Proteomes" id="UP000775547">
    <property type="component" value="Unassembled WGS sequence"/>
</dbReference>
<comment type="caution">
    <text evidence="2">The sequence shown here is derived from an EMBL/GenBank/DDBJ whole genome shotgun (WGS) entry which is preliminary data.</text>
</comment>
<organism evidence="2 3">
    <name type="scientific">Asterophora parasitica</name>
    <dbReference type="NCBI Taxonomy" id="117018"/>
    <lineage>
        <taxon>Eukaryota</taxon>
        <taxon>Fungi</taxon>
        <taxon>Dikarya</taxon>
        <taxon>Basidiomycota</taxon>
        <taxon>Agaricomycotina</taxon>
        <taxon>Agaricomycetes</taxon>
        <taxon>Agaricomycetidae</taxon>
        <taxon>Agaricales</taxon>
        <taxon>Tricholomatineae</taxon>
        <taxon>Lyophyllaceae</taxon>
        <taxon>Asterophora</taxon>
    </lineage>
</organism>
<accession>A0A9P7KC21</accession>
<evidence type="ECO:0000313" key="2">
    <source>
        <dbReference type="EMBL" id="KAG5643425.1"/>
    </source>
</evidence>
<dbReference type="EMBL" id="JABCKV010000113">
    <property type="protein sequence ID" value="KAG5643425.1"/>
    <property type="molecule type" value="Genomic_DNA"/>
</dbReference>
<reference evidence="2" key="2">
    <citation type="submission" date="2021-10" db="EMBL/GenBank/DDBJ databases">
        <title>Phylogenomics reveals ancestral predisposition of the termite-cultivated fungus Termitomyces towards a domesticated lifestyle.</title>
        <authorList>
            <person name="Auxier B."/>
            <person name="Grum-Grzhimaylo A."/>
            <person name="Cardenas M.E."/>
            <person name="Lodge J.D."/>
            <person name="Laessoe T."/>
            <person name="Pedersen O."/>
            <person name="Smith M.E."/>
            <person name="Kuyper T.W."/>
            <person name="Franco-Molano E.A."/>
            <person name="Baroni T.J."/>
            <person name="Aanen D.K."/>
        </authorList>
    </citation>
    <scope>NUCLEOTIDE SEQUENCE</scope>
    <source>
        <strain evidence="2">AP01</strain>
        <tissue evidence="2">Mycelium</tissue>
    </source>
</reference>
<evidence type="ECO:0008006" key="4">
    <source>
        <dbReference type="Google" id="ProtNLM"/>
    </source>
</evidence>
<name>A0A9P7KC21_9AGAR</name>
<evidence type="ECO:0000256" key="1">
    <source>
        <dbReference type="SAM" id="MobiDB-lite"/>
    </source>
</evidence>
<dbReference type="AlphaFoldDB" id="A0A9P7KC21"/>
<gene>
    <name evidence="2" type="ORF">DXG03_000933</name>
</gene>
<feature type="compositionally biased region" description="Basic residues" evidence="1">
    <location>
        <begin position="19"/>
        <end position="39"/>
    </location>
</feature>
<feature type="region of interest" description="Disordered" evidence="1">
    <location>
        <begin position="1"/>
        <end position="45"/>
    </location>
</feature>